<feature type="compositionally biased region" description="Acidic residues" evidence="3">
    <location>
        <begin position="166"/>
        <end position="178"/>
    </location>
</feature>
<feature type="non-terminal residue" evidence="4">
    <location>
        <position position="1"/>
    </location>
</feature>
<dbReference type="GO" id="GO:0005929">
    <property type="term" value="C:cilium"/>
    <property type="evidence" value="ECO:0007669"/>
    <property type="project" value="TreeGrafter"/>
</dbReference>
<dbReference type="AlphaFoldDB" id="A0A2G9QCW3"/>
<dbReference type="InterPro" id="IPR019579">
    <property type="entry name" value="FAM161A/B"/>
</dbReference>
<dbReference type="EMBL" id="KZ060049">
    <property type="protein sequence ID" value="PIO12903.1"/>
    <property type="molecule type" value="Genomic_DNA"/>
</dbReference>
<proteinExistence type="inferred from homology"/>
<dbReference type="GO" id="GO:0005856">
    <property type="term" value="C:cytoskeleton"/>
    <property type="evidence" value="ECO:0007669"/>
    <property type="project" value="UniProtKB-ARBA"/>
</dbReference>
<evidence type="ECO:0000256" key="3">
    <source>
        <dbReference type="SAM" id="MobiDB-lite"/>
    </source>
</evidence>
<gene>
    <name evidence="4" type="ORF">AB205_0203720</name>
</gene>
<evidence type="ECO:0000256" key="1">
    <source>
        <dbReference type="ARBA" id="ARBA00006663"/>
    </source>
</evidence>
<name>A0A2G9QCW3_AQUCT</name>
<dbReference type="OrthoDB" id="2150121at2759"/>
<protein>
    <submittedName>
        <fullName evidence="4">Uncharacterized protein</fullName>
    </submittedName>
</protein>
<reference evidence="5" key="1">
    <citation type="journal article" date="2017" name="Nat. Commun.">
        <title>The North American bullfrog draft genome provides insight into hormonal regulation of long noncoding RNA.</title>
        <authorList>
            <person name="Hammond S.A."/>
            <person name="Warren R.L."/>
            <person name="Vandervalk B.P."/>
            <person name="Kucuk E."/>
            <person name="Khan H."/>
            <person name="Gibb E.A."/>
            <person name="Pandoh P."/>
            <person name="Kirk H."/>
            <person name="Zhao Y."/>
            <person name="Jones M."/>
            <person name="Mungall A.J."/>
            <person name="Coope R."/>
            <person name="Pleasance S."/>
            <person name="Moore R.A."/>
            <person name="Holt R.A."/>
            <person name="Round J.M."/>
            <person name="Ohora S."/>
            <person name="Walle B.V."/>
            <person name="Veldhoen N."/>
            <person name="Helbing C.C."/>
            <person name="Birol I."/>
        </authorList>
    </citation>
    <scope>NUCLEOTIDE SEQUENCE [LARGE SCALE GENOMIC DNA]</scope>
</reference>
<dbReference type="GO" id="GO:0044782">
    <property type="term" value="P:cilium organization"/>
    <property type="evidence" value="ECO:0007669"/>
    <property type="project" value="TreeGrafter"/>
</dbReference>
<dbReference type="PANTHER" id="PTHR21501">
    <property type="entry name" value="PROTEIN FAM-161"/>
    <property type="match status" value="1"/>
</dbReference>
<feature type="region of interest" description="Disordered" evidence="3">
    <location>
        <begin position="1"/>
        <end position="110"/>
    </location>
</feature>
<evidence type="ECO:0000313" key="5">
    <source>
        <dbReference type="Proteomes" id="UP000228934"/>
    </source>
</evidence>
<dbReference type="PANTHER" id="PTHR21501:SF4">
    <property type="entry name" value="PROTEIN FAM161B"/>
    <property type="match status" value="1"/>
</dbReference>
<keyword evidence="2" id="KW-0175">Coiled coil</keyword>
<comment type="similarity">
    <text evidence="1">Belongs to the FAM161 family.</text>
</comment>
<feature type="compositionally biased region" description="Basic and acidic residues" evidence="3">
    <location>
        <begin position="1"/>
        <end position="11"/>
    </location>
</feature>
<evidence type="ECO:0000256" key="2">
    <source>
        <dbReference type="ARBA" id="ARBA00023054"/>
    </source>
</evidence>
<feature type="region of interest" description="Disordered" evidence="3">
    <location>
        <begin position="154"/>
        <end position="178"/>
    </location>
</feature>
<organism evidence="4 5">
    <name type="scientific">Aquarana catesbeiana</name>
    <name type="common">American bullfrog</name>
    <name type="synonym">Rana catesbeiana</name>
    <dbReference type="NCBI Taxonomy" id="8400"/>
    <lineage>
        <taxon>Eukaryota</taxon>
        <taxon>Metazoa</taxon>
        <taxon>Chordata</taxon>
        <taxon>Craniata</taxon>
        <taxon>Vertebrata</taxon>
        <taxon>Euteleostomi</taxon>
        <taxon>Amphibia</taxon>
        <taxon>Batrachia</taxon>
        <taxon>Anura</taxon>
        <taxon>Neobatrachia</taxon>
        <taxon>Ranoidea</taxon>
        <taxon>Ranidae</taxon>
        <taxon>Aquarana</taxon>
    </lineage>
</organism>
<dbReference type="Pfam" id="PF10595">
    <property type="entry name" value="FAM161A_B"/>
    <property type="match status" value="1"/>
</dbReference>
<dbReference type="InterPro" id="IPR051655">
    <property type="entry name" value="FAM161"/>
</dbReference>
<feature type="compositionally biased region" description="Basic and acidic residues" evidence="3">
    <location>
        <begin position="93"/>
        <end position="110"/>
    </location>
</feature>
<dbReference type="Proteomes" id="UP000228934">
    <property type="component" value="Unassembled WGS sequence"/>
</dbReference>
<sequence length="178" mass="20945">SLYLQDEDRHPVTPYRHLSSLSPNTLPVYITDSTKRREASIRSSLQDREHKGAEQEKWLQKHRQRSLGMQRSISHRAKAMDPHKPLADTNIQKLRENQASDRKRSQEYEKELEEMKSRVRRRAFLFEQVSKGSAVKEAERKFTHTLRQAGLTEEFVQQKGIKNEEMTDESDDLDDEDP</sequence>
<keyword evidence="5" id="KW-1185">Reference proteome</keyword>
<evidence type="ECO:0000313" key="4">
    <source>
        <dbReference type="EMBL" id="PIO12903.1"/>
    </source>
</evidence>
<accession>A0A2G9QCW3</accession>
<feature type="compositionally biased region" description="Basic and acidic residues" evidence="3">
    <location>
        <begin position="33"/>
        <end position="59"/>
    </location>
</feature>